<evidence type="ECO:0000313" key="1">
    <source>
        <dbReference type="EMBL" id="MBM0235525.1"/>
    </source>
</evidence>
<name>A0ABS1Y207_9ACTN</name>
<sequence>MMHELNRLGERPFEDLCRALAVHVLGVGIQAFGDGPDGGREATFEGPLTHAGASGRWNGYGVLQAKYRRSGYGNKDAEWLRQQIKPELDAWLDPTRRRVTAGRRPEYLIIATNVRLSSAPSNGGIDRIHTLLRGYADRLGLKDIALWDATSLSMYLDAYPDVRQGFSHLISSADVLAKTFTTLNRIDDALRPRTIQVGQGPPGNQRAFRAVYQAAGGQQVLGEPTSEVYDDGPGWVQHFEGGLGQPEAVICAQARHDPVAMDATIWDALRASSPGQLTDVGYPVRSASPPFIDAASRNIVLDGGQWGPGELVRGDEG</sequence>
<comment type="caution">
    <text evidence="1">The sequence shown here is derived from an EMBL/GenBank/DDBJ whole genome shotgun (WGS) entry which is preliminary data.</text>
</comment>
<protein>
    <recommendedName>
        <fullName evidence="3">Restriction endonuclease</fullName>
    </recommendedName>
</protein>
<organism evidence="1 2">
    <name type="scientific">Micromonospora parastrephiae</name>
    <dbReference type="NCBI Taxonomy" id="2806101"/>
    <lineage>
        <taxon>Bacteria</taxon>
        <taxon>Bacillati</taxon>
        <taxon>Actinomycetota</taxon>
        <taxon>Actinomycetes</taxon>
        <taxon>Micromonosporales</taxon>
        <taxon>Micromonosporaceae</taxon>
        <taxon>Micromonospora</taxon>
    </lineage>
</organism>
<proteinExistence type="predicted"/>
<keyword evidence="2" id="KW-1185">Reference proteome</keyword>
<evidence type="ECO:0000313" key="2">
    <source>
        <dbReference type="Proteomes" id="UP000601027"/>
    </source>
</evidence>
<dbReference type="EMBL" id="JAEVHM010000283">
    <property type="protein sequence ID" value="MBM0235525.1"/>
    <property type="molecule type" value="Genomic_DNA"/>
</dbReference>
<evidence type="ECO:0008006" key="3">
    <source>
        <dbReference type="Google" id="ProtNLM"/>
    </source>
</evidence>
<accession>A0ABS1Y207</accession>
<gene>
    <name evidence="1" type="ORF">JNW91_29385</name>
</gene>
<dbReference type="Proteomes" id="UP000601027">
    <property type="component" value="Unassembled WGS sequence"/>
</dbReference>
<reference evidence="1 2" key="1">
    <citation type="submission" date="2021-01" db="EMBL/GenBank/DDBJ databases">
        <title>Draft genome sequence of Micromonospora sp. strain STR1_7.</title>
        <authorList>
            <person name="Karlyshev A."/>
            <person name="Jawad R."/>
        </authorList>
    </citation>
    <scope>NUCLEOTIDE SEQUENCE [LARGE SCALE GENOMIC DNA]</scope>
    <source>
        <strain evidence="1 2">STR1-7</strain>
    </source>
</reference>
<feature type="non-terminal residue" evidence="1">
    <location>
        <position position="317"/>
    </location>
</feature>